<evidence type="ECO:0000313" key="3">
    <source>
        <dbReference type="Proteomes" id="UP000007879"/>
    </source>
</evidence>
<dbReference type="PANTHER" id="PTHR43861">
    <property type="entry name" value="TRANS-ACONITATE 2-METHYLTRANSFERASE-RELATED"/>
    <property type="match status" value="1"/>
</dbReference>
<feature type="domain" description="Methyltransferase" evidence="1">
    <location>
        <begin position="31"/>
        <end position="175"/>
    </location>
</feature>
<protein>
    <recommendedName>
        <fullName evidence="1">Methyltransferase domain-containing protein</fullName>
    </recommendedName>
</protein>
<dbReference type="InterPro" id="IPR025714">
    <property type="entry name" value="Methyltranfer_dom"/>
</dbReference>
<name>A0A1X7TZT1_AMPQE</name>
<organism evidence="2">
    <name type="scientific">Amphimedon queenslandica</name>
    <name type="common">Sponge</name>
    <dbReference type="NCBI Taxonomy" id="400682"/>
    <lineage>
        <taxon>Eukaryota</taxon>
        <taxon>Metazoa</taxon>
        <taxon>Porifera</taxon>
        <taxon>Demospongiae</taxon>
        <taxon>Heteroscleromorpha</taxon>
        <taxon>Haplosclerida</taxon>
        <taxon>Niphatidae</taxon>
        <taxon>Amphimedon</taxon>
    </lineage>
</organism>
<dbReference type="EnsemblMetazoa" id="Aqu2.1.20937_001">
    <property type="protein sequence ID" value="Aqu2.1.20937_001"/>
    <property type="gene ID" value="Aqu2.1.20937"/>
</dbReference>
<dbReference type="InParanoid" id="A0A1X7TZT1"/>
<dbReference type="Proteomes" id="UP000007879">
    <property type="component" value="Unassembled WGS sequence"/>
</dbReference>
<evidence type="ECO:0000313" key="2">
    <source>
        <dbReference type="EnsemblMetazoa" id="Aqu2.1.20937_001"/>
    </source>
</evidence>
<dbReference type="OMA" id="NSAFQWF"/>
<reference evidence="3" key="1">
    <citation type="journal article" date="2010" name="Nature">
        <title>The Amphimedon queenslandica genome and the evolution of animal complexity.</title>
        <authorList>
            <person name="Srivastava M."/>
            <person name="Simakov O."/>
            <person name="Chapman J."/>
            <person name="Fahey B."/>
            <person name="Gauthier M.E."/>
            <person name="Mitros T."/>
            <person name="Richards G.S."/>
            <person name="Conaco C."/>
            <person name="Dacre M."/>
            <person name="Hellsten U."/>
            <person name="Larroux C."/>
            <person name="Putnam N.H."/>
            <person name="Stanke M."/>
            <person name="Adamska M."/>
            <person name="Darling A."/>
            <person name="Degnan S.M."/>
            <person name="Oakley T.H."/>
            <person name="Plachetzki D.C."/>
            <person name="Zhai Y."/>
            <person name="Adamski M."/>
            <person name="Calcino A."/>
            <person name="Cummins S.F."/>
            <person name="Goodstein D.M."/>
            <person name="Harris C."/>
            <person name="Jackson D.J."/>
            <person name="Leys S.P."/>
            <person name="Shu S."/>
            <person name="Woodcroft B.J."/>
            <person name="Vervoort M."/>
            <person name="Kosik K.S."/>
            <person name="Manning G."/>
            <person name="Degnan B.M."/>
            <person name="Rokhsar D.S."/>
        </authorList>
    </citation>
    <scope>NUCLEOTIDE SEQUENCE [LARGE SCALE GENOMIC DNA]</scope>
</reference>
<dbReference type="SUPFAM" id="SSF53335">
    <property type="entry name" value="S-adenosyl-L-methionine-dependent methyltransferases"/>
    <property type="match status" value="1"/>
</dbReference>
<dbReference type="CDD" id="cd02440">
    <property type="entry name" value="AdoMet_MTases"/>
    <property type="match status" value="1"/>
</dbReference>
<dbReference type="STRING" id="400682.A0A1X7TZT1"/>
<dbReference type="Gene3D" id="3.40.50.150">
    <property type="entry name" value="Vaccinia Virus protein VP39"/>
    <property type="match status" value="1"/>
</dbReference>
<accession>A0A1X7TZT1</accession>
<evidence type="ECO:0000259" key="1">
    <source>
        <dbReference type="Pfam" id="PF13847"/>
    </source>
</evidence>
<gene>
    <name evidence="2" type="primary">105314124</name>
</gene>
<dbReference type="OrthoDB" id="5973496at2759"/>
<proteinExistence type="predicted"/>
<dbReference type="AlphaFoldDB" id="A0A1X7TZT1"/>
<dbReference type="KEGG" id="aqu:105314124"/>
<dbReference type="EnsemblMetazoa" id="XM_011408094.1">
    <property type="protein sequence ID" value="XP_011406396.1"/>
    <property type="gene ID" value="LOC105314124"/>
</dbReference>
<dbReference type="InterPro" id="IPR029063">
    <property type="entry name" value="SAM-dependent_MTases_sf"/>
</dbReference>
<sequence>MNKEEASIYHQMSNFQLEDGLKLLDVLSPRSNDSVLDIGCGTGRLSMILSDKLRDGGKLIGVDPDSERIKIAAIEGKGYTNLQFMVGSDQTFPEDQYDIVLCTAAIHWIKDKRETFKRVYNNLKPGGKFGFNTLVNGVPELMKEIAQLCGAQVYDAVVNSIYFEDGDYYKQLAEEVGFNVLYLDTCAKEYTLPSIDAFIDFYYSVFHGKFDRNDPNLVELKKRYSGQPISWTLHRLFVIITKPSTAD</sequence>
<keyword evidence="3" id="KW-1185">Reference proteome</keyword>
<dbReference type="Pfam" id="PF13847">
    <property type="entry name" value="Methyltransf_31"/>
    <property type="match status" value="1"/>
</dbReference>
<reference evidence="2" key="2">
    <citation type="submission" date="2017-05" db="UniProtKB">
        <authorList>
            <consortium name="EnsemblMetazoa"/>
        </authorList>
    </citation>
    <scope>IDENTIFICATION</scope>
</reference>